<feature type="compositionally biased region" description="Polar residues" evidence="2">
    <location>
        <begin position="1"/>
        <end position="11"/>
    </location>
</feature>
<dbReference type="GO" id="GO:0016791">
    <property type="term" value="F:phosphatase activity"/>
    <property type="evidence" value="ECO:0007669"/>
    <property type="project" value="TreeGrafter"/>
</dbReference>
<evidence type="ECO:0000313" key="5">
    <source>
        <dbReference type="EMBL" id="WFF82290.1"/>
    </source>
</evidence>
<dbReference type="GeneID" id="83661727"/>
<dbReference type="Gene3D" id="3.60.40.10">
    <property type="entry name" value="PPM-type phosphatase domain"/>
    <property type="match status" value="1"/>
</dbReference>
<dbReference type="PANTHER" id="PTHR43156">
    <property type="entry name" value="STAGE II SPORULATION PROTEIN E-RELATED"/>
    <property type="match status" value="1"/>
</dbReference>
<evidence type="ECO:0000313" key="6">
    <source>
        <dbReference type="Proteomes" id="UP000095607"/>
    </source>
</evidence>
<proteinExistence type="predicted"/>
<dbReference type="InterPro" id="IPR052016">
    <property type="entry name" value="Bact_Sigma-Reg"/>
</dbReference>
<reference evidence="4 6" key="1">
    <citation type="submission" date="2016-09" db="EMBL/GenBank/DDBJ databases">
        <title>Complete genome sequence of Deltia acidovorans CM13 isolated from murine proximal colonic tissue.</title>
        <authorList>
            <person name="Saffarian A."/>
        </authorList>
    </citation>
    <scope>NUCLEOTIDE SEQUENCE [LARGE SCALE GENOMIC DNA]</scope>
    <source>
        <strain evidence="4 6">CM13</strain>
    </source>
</reference>
<keyword evidence="1" id="KW-0378">Hydrolase</keyword>
<dbReference type="RefSeq" id="WP_070080642.1">
    <property type="nucleotide sequence ID" value="NZ_CBCSDN010000030.1"/>
</dbReference>
<dbReference type="CDD" id="cd04598">
    <property type="entry name" value="CBS_pair_GGDEF_EAL"/>
    <property type="match status" value="1"/>
</dbReference>
<dbReference type="EMBL" id="CP120956">
    <property type="protein sequence ID" value="WFF82290.1"/>
    <property type="molecule type" value="Genomic_DNA"/>
</dbReference>
<feature type="region of interest" description="Disordered" evidence="2">
    <location>
        <begin position="1"/>
        <end position="24"/>
    </location>
</feature>
<name>A0AAX3SQL8_9BURK</name>
<evidence type="ECO:0000313" key="7">
    <source>
        <dbReference type="Proteomes" id="UP001219066"/>
    </source>
</evidence>
<keyword evidence="6" id="KW-1185">Reference proteome</keyword>
<dbReference type="Proteomes" id="UP000095607">
    <property type="component" value="Chromosome"/>
</dbReference>
<protein>
    <submittedName>
        <fullName evidence="4">Serine/threonine protein phosphatase</fullName>
    </submittedName>
    <submittedName>
        <fullName evidence="5">SpoIIE family protein phosphatase</fullName>
    </submittedName>
</protein>
<dbReference type="EMBL" id="CP017420">
    <property type="protein sequence ID" value="AOV02817.1"/>
    <property type="molecule type" value="Genomic_DNA"/>
</dbReference>
<gene>
    <name evidence="4" type="ORF">BI380_16450</name>
    <name evidence="5" type="ORF">PYR84_06240</name>
</gene>
<feature type="domain" description="PPM-type phosphatase" evidence="3">
    <location>
        <begin position="228"/>
        <end position="451"/>
    </location>
</feature>
<evidence type="ECO:0000256" key="1">
    <source>
        <dbReference type="ARBA" id="ARBA00022801"/>
    </source>
</evidence>
<reference evidence="5" key="2">
    <citation type="submission" date="2023-03" db="EMBL/GenBank/DDBJ databases">
        <title>Synergistic degradation of erythromycin by symbiotic bacteria Ery-6A and Ery-6B and application in simulated water remediation.</title>
        <authorList>
            <person name="Xu S."/>
        </authorList>
    </citation>
    <scope>NUCLEOTIDE SEQUENCE</scope>
    <source>
        <strain evidence="5">Ery-6A</strain>
    </source>
</reference>
<sequence>MFALDPSSTQHAASAPTPVPALAPAPAAPRLLARAGQLSQPTAPIPPDTSNEDVHRLFSEQPLLETLAVVADDRPLGLINRQRFMEQYARPFARDVFGRRSCLVFTDTAPMVVAAGLPIDQLVQQALASGSRVLKDGFITVEEGRYAGIGTGHALMAAMSDIEADKTRQLMASIDYASLIQRSHLVESDRVLASQLADHGLLWEPRDVVGGDAYFFRATPQGLLGCMFDCTGHGVPGAFMTLIALSFLEQAVAPAGIGTSTGTGAAIDPGALLGQMNRYIKRVLQQRTRDAQPAWGAPAAPADGLPAEKTSSDGLDAALFLQSPCGTQLRFASARLDLLVAPPGVQEAAQVQIHAGDKLGIGYATTPDDAAWSTQVLEVAPGSLLMVATDGVIDQLGGPRQIAHGRKRLARFLHEQQDRPAAQACAEFRQAFAQWQGTQRRRDDVSLLVWRNQALQPATCVQGQP</sequence>
<dbReference type="Proteomes" id="UP001219066">
    <property type="component" value="Chromosome"/>
</dbReference>
<evidence type="ECO:0000313" key="4">
    <source>
        <dbReference type="EMBL" id="AOV02817.1"/>
    </source>
</evidence>
<dbReference type="AlphaFoldDB" id="A0AAX3SQL8"/>
<dbReference type="PANTHER" id="PTHR43156:SF9">
    <property type="entry name" value="HAMP DOMAIN-CONTAINING PROTEIN"/>
    <property type="match status" value="1"/>
</dbReference>
<organism evidence="5 7">
    <name type="scientific">Delftia tsuruhatensis</name>
    <dbReference type="NCBI Taxonomy" id="180282"/>
    <lineage>
        <taxon>Bacteria</taxon>
        <taxon>Pseudomonadati</taxon>
        <taxon>Pseudomonadota</taxon>
        <taxon>Betaproteobacteria</taxon>
        <taxon>Burkholderiales</taxon>
        <taxon>Comamonadaceae</taxon>
        <taxon>Delftia</taxon>
    </lineage>
</organism>
<dbReference type="KEGG" id="dts:BI380_16450"/>
<dbReference type="Pfam" id="PF07228">
    <property type="entry name" value="SpoIIE"/>
    <property type="match status" value="1"/>
</dbReference>
<accession>A0AAX3SQL8</accession>
<evidence type="ECO:0000259" key="3">
    <source>
        <dbReference type="Pfam" id="PF07228"/>
    </source>
</evidence>
<evidence type="ECO:0000256" key="2">
    <source>
        <dbReference type="SAM" id="MobiDB-lite"/>
    </source>
</evidence>
<dbReference type="InterPro" id="IPR001932">
    <property type="entry name" value="PPM-type_phosphatase-like_dom"/>
</dbReference>
<dbReference type="InterPro" id="IPR036457">
    <property type="entry name" value="PPM-type-like_dom_sf"/>
</dbReference>